<feature type="compositionally biased region" description="Polar residues" evidence="1">
    <location>
        <begin position="164"/>
        <end position="175"/>
    </location>
</feature>
<proteinExistence type="predicted"/>
<dbReference type="EMBL" id="JABURA010000001">
    <property type="protein sequence ID" value="NUB92922.1"/>
    <property type="molecule type" value="Genomic_DNA"/>
</dbReference>
<dbReference type="RefSeq" id="WP_174702729.1">
    <property type="nucleotide sequence ID" value="NZ_JABURA010000001.1"/>
</dbReference>
<comment type="caution">
    <text evidence="2">The sequence shown here is derived from an EMBL/GenBank/DDBJ whole genome shotgun (WGS) entry which is preliminary data.</text>
</comment>
<dbReference type="InterPro" id="IPR046622">
    <property type="entry name" value="DUF6735"/>
</dbReference>
<sequence>MGHRALVAYRRPDRRYDLRYSHWGGEDVTLADRISAETPLGDGDVDGDLLAAAIDRDRLLIEYLDPCCYEALYVVEPGGDYRVTAYRVCWLEWPDGRDGGRGAIVAVENDAADRRVRTWFRATKTTLADVVEMGVLSWRAARTYLEARICEDEDGAVYTYGASDTDTVDYASSPNEWFDEDGRDGRERNEGRNPDEDR</sequence>
<feature type="region of interest" description="Disordered" evidence="1">
    <location>
        <begin position="164"/>
        <end position="198"/>
    </location>
</feature>
<reference evidence="2" key="1">
    <citation type="submission" date="2020-06" db="EMBL/GenBank/DDBJ databases">
        <title>Haloterrigena sp. nov., an extremely halophilic archaeon isolated from a saline sediment.</title>
        <authorList>
            <person name="Liu B.-B."/>
        </authorList>
    </citation>
    <scope>NUCLEOTIDE SEQUENCE</scope>
    <source>
        <strain evidence="2">SYSU A121-1</strain>
    </source>
</reference>
<gene>
    <name evidence="2" type="ORF">HT576_18105</name>
</gene>
<dbReference type="Proteomes" id="UP000728647">
    <property type="component" value="Unassembled WGS sequence"/>
</dbReference>
<protein>
    <submittedName>
        <fullName evidence="2">Uncharacterized protein</fullName>
    </submittedName>
</protein>
<evidence type="ECO:0000313" key="3">
    <source>
        <dbReference type="Proteomes" id="UP000728647"/>
    </source>
</evidence>
<evidence type="ECO:0000313" key="2">
    <source>
        <dbReference type="EMBL" id="NUB92922.1"/>
    </source>
</evidence>
<accession>A0A8J8KHB7</accession>
<name>A0A8J8KHB7_9EURY</name>
<dbReference type="Pfam" id="PF20509">
    <property type="entry name" value="DUF6735"/>
    <property type="match status" value="1"/>
</dbReference>
<organism evidence="2 3">
    <name type="scientific">Haloterrigena gelatinilytica</name>
    <dbReference type="NCBI Taxonomy" id="2741724"/>
    <lineage>
        <taxon>Archaea</taxon>
        <taxon>Methanobacteriati</taxon>
        <taxon>Methanobacteriota</taxon>
        <taxon>Stenosarchaea group</taxon>
        <taxon>Halobacteria</taxon>
        <taxon>Halobacteriales</taxon>
        <taxon>Natrialbaceae</taxon>
        <taxon>Haloterrigena</taxon>
    </lineage>
</organism>
<dbReference type="OrthoDB" id="185449at2157"/>
<dbReference type="AlphaFoldDB" id="A0A8J8KHB7"/>
<evidence type="ECO:0000256" key="1">
    <source>
        <dbReference type="SAM" id="MobiDB-lite"/>
    </source>
</evidence>
<feature type="compositionally biased region" description="Basic and acidic residues" evidence="1">
    <location>
        <begin position="183"/>
        <end position="198"/>
    </location>
</feature>